<evidence type="ECO:0000259" key="10">
    <source>
        <dbReference type="PROSITE" id="PS50011"/>
    </source>
</evidence>
<feature type="domain" description="Protein kinase" evidence="10">
    <location>
        <begin position="1"/>
        <end position="282"/>
    </location>
</feature>
<evidence type="ECO:0000313" key="11">
    <source>
        <dbReference type="EMBL" id="PSW21408.1"/>
    </source>
</evidence>
<feature type="compositionally biased region" description="Basic and acidic residues" evidence="9">
    <location>
        <begin position="14"/>
        <end position="28"/>
    </location>
</feature>
<accession>A0A2T3NYW3</accession>
<dbReference type="EMBL" id="PYMA01000002">
    <property type="protein sequence ID" value="PSW21408.1"/>
    <property type="molecule type" value="Genomic_DNA"/>
</dbReference>
<comment type="caution">
    <text evidence="11">The sequence shown here is derived from an EMBL/GenBank/DDBJ whole genome shotgun (WGS) entry which is preliminary data.</text>
</comment>
<dbReference type="InterPro" id="IPR050629">
    <property type="entry name" value="STE20/SPS1-PAK"/>
</dbReference>
<sequence length="282" mass="32474">MVRASTQNLSKARTNKDCSSKVRLNRDRASQDNAYPPWLEAQLPAGARSVIGRRCLLVESDKCNNNLEATPGQLRVKYGETLADAYVLQREAEWLHRLRHLNVDIPQCVTFYRNGTQCVLITNYLSGSSASDWLLAHQNSPSYIEQLRPYIESTFDALDYFHQQGLVHGDIKPGNILFGANGQATLIDFSNMRRVDQPWQERGFNQYSPSFRYPEPAEVAKFEHDYFALLISVAALFKMERLSSFRSLECFVEYIESQYKSWGLYDKHINHIECYLNKINNS</sequence>
<dbReference type="GO" id="GO:0005524">
    <property type="term" value="F:ATP binding"/>
    <property type="evidence" value="ECO:0007669"/>
    <property type="project" value="UniProtKB-KW"/>
</dbReference>
<dbReference type="Pfam" id="PF00069">
    <property type="entry name" value="Pkinase"/>
    <property type="match status" value="1"/>
</dbReference>
<evidence type="ECO:0000256" key="3">
    <source>
        <dbReference type="ARBA" id="ARBA00022679"/>
    </source>
</evidence>
<evidence type="ECO:0000256" key="9">
    <source>
        <dbReference type="SAM" id="MobiDB-lite"/>
    </source>
</evidence>
<evidence type="ECO:0000256" key="4">
    <source>
        <dbReference type="ARBA" id="ARBA00022741"/>
    </source>
</evidence>
<evidence type="ECO:0000256" key="7">
    <source>
        <dbReference type="ARBA" id="ARBA00047899"/>
    </source>
</evidence>
<feature type="region of interest" description="Disordered" evidence="9">
    <location>
        <begin position="1"/>
        <end position="28"/>
    </location>
</feature>
<keyword evidence="5" id="KW-0418">Kinase</keyword>
<name>A0A2T3NYW3_9GAMM</name>
<gene>
    <name evidence="11" type="ORF">C9I98_05595</name>
</gene>
<dbReference type="Proteomes" id="UP000241771">
    <property type="component" value="Unassembled WGS sequence"/>
</dbReference>
<dbReference type="PROSITE" id="PS00108">
    <property type="entry name" value="PROTEIN_KINASE_ST"/>
    <property type="match status" value="1"/>
</dbReference>
<evidence type="ECO:0000256" key="1">
    <source>
        <dbReference type="ARBA" id="ARBA00008874"/>
    </source>
</evidence>
<organism evidence="11 12">
    <name type="scientific">Photobacterium sanctipauli</name>
    <dbReference type="NCBI Taxonomy" id="1342794"/>
    <lineage>
        <taxon>Bacteria</taxon>
        <taxon>Pseudomonadati</taxon>
        <taxon>Pseudomonadota</taxon>
        <taxon>Gammaproteobacteria</taxon>
        <taxon>Vibrionales</taxon>
        <taxon>Vibrionaceae</taxon>
        <taxon>Photobacterium</taxon>
    </lineage>
</organism>
<comment type="similarity">
    <text evidence="1">Belongs to the protein kinase superfamily. STE Ser/Thr protein kinase family. STE20 subfamily.</text>
</comment>
<comment type="catalytic activity">
    <reaction evidence="8">
        <text>L-seryl-[protein] + ATP = O-phospho-L-seryl-[protein] + ADP + H(+)</text>
        <dbReference type="Rhea" id="RHEA:17989"/>
        <dbReference type="Rhea" id="RHEA-COMP:9863"/>
        <dbReference type="Rhea" id="RHEA-COMP:11604"/>
        <dbReference type="ChEBI" id="CHEBI:15378"/>
        <dbReference type="ChEBI" id="CHEBI:29999"/>
        <dbReference type="ChEBI" id="CHEBI:30616"/>
        <dbReference type="ChEBI" id="CHEBI:83421"/>
        <dbReference type="ChEBI" id="CHEBI:456216"/>
        <dbReference type="EC" id="2.7.11.1"/>
    </reaction>
</comment>
<dbReference type="GO" id="GO:0005737">
    <property type="term" value="C:cytoplasm"/>
    <property type="evidence" value="ECO:0007669"/>
    <property type="project" value="TreeGrafter"/>
</dbReference>
<evidence type="ECO:0000313" key="12">
    <source>
        <dbReference type="Proteomes" id="UP000241771"/>
    </source>
</evidence>
<evidence type="ECO:0000256" key="5">
    <source>
        <dbReference type="ARBA" id="ARBA00022777"/>
    </source>
</evidence>
<keyword evidence="3" id="KW-0808">Transferase</keyword>
<dbReference type="Gene3D" id="1.10.510.10">
    <property type="entry name" value="Transferase(Phosphotransferase) domain 1"/>
    <property type="match status" value="1"/>
</dbReference>
<evidence type="ECO:0000256" key="2">
    <source>
        <dbReference type="ARBA" id="ARBA00022527"/>
    </source>
</evidence>
<dbReference type="InterPro" id="IPR000719">
    <property type="entry name" value="Prot_kinase_dom"/>
</dbReference>
<dbReference type="AlphaFoldDB" id="A0A2T3NYW3"/>
<dbReference type="PANTHER" id="PTHR48012:SF10">
    <property type="entry name" value="FI20177P1"/>
    <property type="match status" value="1"/>
</dbReference>
<dbReference type="PROSITE" id="PS50011">
    <property type="entry name" value="PROTEIN_KINASE_DOM"/>
    <property type="match status" value="1"/>
</dbReference>
<keyword evidence="12" id="KW-1185">Reference proteome</keyword>
<evidence type="ECO:0000256" key="6">
    <source>
        <dbReference type="ARBA" id="ARBA00022840"/>
    </source>
</evidence>
<comment type="catalytic activity">
    <reaction evidence="7">
        <text>L-threonyl-[protein] + ATP = O-phospho-L-threonyl-[protein] + ADP + H(+)</text>
        <dbReference type="Rhea" id="RHEA:46608"/>
        <dbReference type="Rhea" id="RHEA-COMP:11060"/>
        <dbReference type="Rhea" id="RHEA-COMP:11605"/>
        <dbReference type="ChEBI" id="CHEBI:15378"/>
        <dbReference type="ChEBI" id="CHEBI:30013"/>
        <dbReference type="ChEBI" id="CHEBI:30616"/>
        <dbReference type="ChEBI" id="CHEBI:61977"/>
        <dbReference type="ChEBI" id="CHEBI:456216"/>
        <dbReference type="EC" id="2.7.11.1"/>
    </reaction>
</comment>
<keyword evidence="4" id="KW-0547">Nucleotide-binding</keyword>
<reference evidence="11 12" key="1">
    <citation type="submission" date="2018-01" db="EMBL/GenBank/DDBJ databases">
        <title>Whole genome sequencing of Histamine producing bacteria.</title>
        <authorList>
            <person name="Butler K."/>
        </authorList>
    </citation>
    <scope>NUCLEOTIDE SEQUENCE [LARGE SCALE GENOMIC DNA]</scope>
    <source>
        <strain evidence="11 12">DSM 100436</strain>
    </source>
</reference>
<evidence type="ECO:0000256" key="8">
    <source>
        <dbReference type="ARBA" id="ARBA00048679"/>
    </source>
</evidence>
<dbReference type="InterPro" id="IPR008271">
    <property type="entry name" value="Ser/Thr_kinase_AS"/>
</dbReference>
<dbReference type="PANTHER" id="PTHR48012">
    <property type="entry name" value="STERILE20-LIKE KINASE, ISOFORM B-RELATED"/>
    <property type="match status" value="1"/>
</dbReference>
<proteinExistence type="inferred from homology"/>
<dbReference type="InterPro" id="IPR011009">
    <property type="entry name" value="Kinase-like_dom_sf"/>
</dbReference>
<keyword evidence="6" id="KW-0067">ATP-binding</keyword>
<dbReference type="GO" id="GO:0004674">
    <property type="term" value="F:protein serine/threonine kinase activity"/>
    <property type="evidence" value="ECO:0007669"/>
    <property type="project" value="UniProtKB-KW"/>
</dbReference>
<feature type="compositionally biased region" description="Polar residues" evidence="9">
    <location>
        <begin position="1"/>
        <end position="12"/>
    </location>
</feature>
<dbReference type="RefSeq" id="WP_107271686.1">
    <property type="nucleotide sequence ID" value="NZ_PYMA01000002.1"/>
</dbReference>
<dbReference type="SUPFAM" id="SSF56112">
    <property type="entry name" value="Protein kinase-like (PK-like)"/>
    <property type="match status" value="1"/>
</dbReference>
<keyword evidence="2" id="KW-0723">Serine/threonine-protein kinase</keyword>
<protein>
    <recommendedName>
        <fullName evidence="10">Protein kinase domain-containing protein</fullName>
    </recommendedName>
</protein>
<dbReference type="SMART" id="SM00220">
    <property type="entry name" value="S_TKc"/>
    <property type="match status" value="1"/>
</dbReference>